<feature type="region of interest" description="Disordered" evidence="1">
    <location>
        <begin position="1"/>
        <end position="28"/>
    </location>
</feature>
<name>A0AAW2DZ71_9ROSI</name>
<keyword evidence="3" id="KW-1185">Reference proteome</keyword>
<comment type="caution">
    <text evidence="2">The sequence shown here is derived from an EMBL/GenBank/DDBJ whole genome shotgun (WGS) entry which is preliminary data.</text>
</comment>
<sequence length="209" mass="23107">MVSGKEIVSEVRSSELEMGLSTSDDPVEAEEDIAASGPSLFRQMMTKFNQEMYARMKAKKNDPLSSLRKKVVWIIEKGTPITPATSILEATRTASPTTSLEKLTSRPKRQRTLAKRKEKALGEAIHISAEYLSQEEKAVMVGSKVEALEVEAAKLRRDLITAMDDANTAGEKVKVLADELRVETQLMLRKDEQLQAANQKVKSVATMAV</sequence>
<dbReference type="EMBL" id="JAZDWU010000001">
    <property type="protein sequence ID" value="KAL0014061.1"/>
    <property type="molecule type" value="Genomic_DNA"/>
</dbReference>
<dbReference type="Proteomes" id="UP001459277">
    <property type="component" value="Unassembled WGS sequence"/>
</dbReference>
<evidence type="ECO:0000313" key="3">
    <source>
        <dbReference type="Proteomes" id="UP001459277"/>
    </source>
</evidence>
<dbReference type="AlphaFoldDB" id="A0AAW2DZ71"/>
<evidence type="ECO:0000313" key="2">
    <source>
        <dbReference type="EMBL" id="KAL0014061.1"/>
    </source>
</evidence>
<protein>
    <submittedName>
        <fullName evidence="2">Uncharacterized protein</fullName>
    </submittedName>
</protein>
<proteinExistence type="predicted"/>
<accession>A0AAW2DZ71</accession>
<reference evidence="2 3" key="1">
    <citation type="submission" date="2024-01" db="EMBL/GenBank/DDBJ databases">
        <title>A telomere-to-telomere, gap-free genome of sweet tea (Lithocarpus litseifolius).</title>
        <authorList>
            <person name="Zhou J."/>
        </authorList>
    </citation>
    <scope>NUCLEOTIDE SEQUENCE [LARGE SCALE GENOMIC DNA]</scope>
    <source>
        <strain evidence="2">Zhou-2022a</strain>
        <tissue evidence="2">Leaf</tissue>
    </source>
</reference>
<gene>
    <name evidence="2" type="ORF">SO802_001130</name>
</gene>
<evidence type="ECO:0000256" key="1">
    <source>
        <dbReference type="SAM" id="MobiDB-lite"/>
    </source>
</evidence>
<organism evidence="2 3">
    <name type="scientific">Lithocarpus litseifolius</name>
    <dbReference type="NCBI Taxonomy" id="425828"/>
    <lineage>
        <taxon>Eukaryota</taxon>
        <taxon>Viridiplantae</taxon>
        <taxon>Streptophyta</taxon>
        <taxon>Embryophyta</taxon>
        <taxon>Tracheophyta</taxon>
        <taxon>Spermatophyta</taxon>
        <taxon>Magnoliopsida</taxon>
        <taxon>eudicotyledons</taxon>
        <taxon>Gunneridae</taxon>
        <taxon>Pentapetalae</taxon>
        <taxon>rosids</taxon>
        <taxon>fabids</taxon>
        <taxon>Fagales</taxon>
        <taxon>Fagaceae</taxon>
        <taxon>Lithocarpus</taxon>
    </lineage>
</organism>